<feature type="signal peptide" evidence="1">
    <location>
        <begin position="1"/>
        <end position="20"/>
    </location>
</feature>
<dbReference type="InterPro" id="IPR036508">
    <property type="entry name" value="Chitin-bd_dom_sf"/>
</dbReference>
<keyword evidence="1" id="KW-0732">Signal</keyword>
<dbReference type="PANTHER" id="PTHR20987">
    <property type="entry name" value="CHITIN-BINDING TYPE-2 DOMAIN-CONTAINING PROTEIN-RELATED"/>
    <property type="match status" value="1"/>
</dbReference>
<protein>
    <submittedName>
        <fullName evidence="2">Putative secreted protein</fullName>
    </submittedName>
</protein>
<evidence type="ECO:0000313" key="2">
    <source>
        <dbReference type="EMBL" id="JAV18194.1"/>
    </source>
</evidence>
<organism evidence="2">
    <name type="scientific">Haematobia irritans</name>
    <name type="common">Horn fly</name>
    <name type="synonym">Conops irritans</name>
    <dbReference type="NCBI Taxonomy" id="7368"/>
    <lineage>
        <taxon>Eukaryota</taxon>
        <taxon>Metazoa</taxon>
        <taxon>Ecdysozoa</taxon>
        <taxon>Arthropoda</taxon>
        <taxon>Hexapoda</taxon>
        <taxon>Insecta</taxon>
        <taxon>Pterygota</taxon>
        <taxon>Neoptera</taxon>
        <taxon>Endopterygota</taxon>
        <taxon>Diptera</taxon>
        <taxon>Brachycera</taxon>
        <taxon>Muscomorpha</taxon>
        <taxon>Muscoidea</taxon>
        <taxon>Muscidae</taxon>
        <taxon>Haematobia</taxon>
    </lineage>
</organism>
<feature type="chain" id="PRO_5012069485" evidence="1">
    <location>
        <begin position="21"/>
        <end position="98"/>
    </location>
</feature>
<accession>A0A1L8EHR0</accession>
<evidence type="ECO:0000256" key="1">
    <source>
        <dbReference type="SAM" id="SignalP"/>
    </source>
</evidence>
<dbReference type="SUPFAM" id="SSF57625">
    <property type="entry name" value="Invertebrate chitin-binding proteins"/>
    <property type="match status" value="1"/>
</dbReference>
<sequence>MKAIAFFFVVIFAILALSQAAILPQYSGQPGCKTHEELQIGVYRHFKNKTAYWQCTQLGVPASLQYCPNDKGFLETARACVPWAEWYWTPTVAPPSSP</sequence>
<dbReference type="GO" id="GO:0008061">
    <property type="term" value="F:chitin binding"/>
    <property type="evidence" value="ECO:0007669"/>
    <property type="project" value="InterPro"/>
</dbReference>
<name>A0A1L8EHR0_HAEIR</name>
<dbReference type="AlphaFoldDB" id="A0A1L8EHR0"/>
<proteinExistence type="predicted"/>
<dbReference type="PANTHER" id="PTHR20987:SF0">
    <property type="entry name" value="CHITIN-BINDING TYPE-2 DOMAIN-CONTAINING PROTEIN-RELATED"/>
    <property type="match status" value="1"/>
</dbReference>
<reference evidence="2" key="1">
    <citation type="submission" date="2017-01" db="EMBL/GenBank/DDBJ databases">
        <title>An insight into the sialome and mialome of the horn fly, Haematobia irritans.</title>
        <authorList>
            <person name="Breijo M."/>
            <person name="Boiani M."/>
            <person name="Ures X."/>
            <person name="Rocha S."/>
            <person name="Sequeira M."/>
            <person name="Ribeiro J.M."/>
        </authorList>
    </citation>
    <scope>NUCLEOTIDE SEQUENCE</scope>
</reference>
<dbReference type="EMBL" id="GFDG01000605">
    <property type="protein sequence ID" value="JAV18194.1"/>
    <property type="molecule type" value="Transcribed_RNA"/>
</dbReference>